<dbReference type="SUPFAM" id="SSF47090">
    <property type="entry name" value="PGBD-like"/>
    <property type="match status" value="1"/>
</dbReference>
<feature type="domain" description="Peptidoglycan binding-like" evidence="3">
    <location>
        <begin position="137"/>
        <end position="170"/>
    </location>
</feature>
<dbReference type="Gene3D" id="1.10.101.10">
    <property type="entry name" value="PGBD-like superfamily/PGBD"/>
    <property type="match status" value="1"/>
</dbReference>
<organism evidence="4 5">
    <name type="scientific">Kibdelosporangium aridum</name>
    <dbReference type="NCBI Taxonomy" id="2030"/>
    <lineage>
        <taxon>Bacteria</taxon>
        <taxon>Bacillati</taxon>
        <taxon>Actinomycetota</taxon>
        <taxon>Actinomycetes</taxon>
        <taxon>Pseudonocardiales</taxon>
        <taxon>Pseudonocardiaceae</taxon>
        <taxon>Kibdelosporangium</taxon>
    </lineage>
</organism>
<dbReference type="Pfam" id="PF01471">
    <property type="entry name" value="PG_binding_1"/>
    <property type="match status" value="1"/>
</dbReference>
<evidence type="ECO:0000313" key="5">
    <source>
        <dbReference type="Proteomes" id="UP000192674"/>
    </source>
</evidence>
<dbReference type="InterPro" id="IPR002477">
    <property type="entry name" value="Peptidoglycan-bd-like"/>
</dbReference>
<evidence type="ECO:0000256" key="2">
    <source>
        <dbReference type="SAM" id="Phobius"/>
    </source>
</evidence>
<evidence type="ECO:0000259" key="3">
    <source>
        <dbReference type="Pfam" id="PF01471"/>
    </source>
</evidence>
<name>A0A1Y5WXC6_KIBAR</name>
<keyword evidence="2" id="KW-1133">Transmembrane helix</keyword>
<reference evidence="4 5" key="1">
    <citation type="submission" date="2017-04" db="EMBL/GenBank/DDBJ databases">
        <authorList>
            <person name="Afonso C.L."/>
            <person name="Miller P.J."/>
            <person name="Scott M.A."/>
            <person name="Spackman E."/>
            <person name="Goraichik I."/>
            <person name="Dimitrov K.M."/>
            <person name="Suarez D.L."/>
            <person name="Swayne D.E."/>
        </authorList>
    </citation>
    <scope>NUCLEOTIDE SEQUENCE [LARGE SCALE GENOMIC DNA]</scope>
    <source>
        <strain evidence="4 5">DSM 43828</strain>
    </source>
</reference>
<gene>
    <name evidence="4" type="ORF">SAMN05661093_00317</name>
</gene>
<feature type="transmembrane region" description="Helical" evidence="2">
    <location>
        <begin position="12"/>
        <end position="30"/>
    </location>
</feature>
<keyword evidence="2" id="KW-0472">Membrane</keyword>
<dbReference type="Proteomes" id="UP000192674">
    <property type="component" value="Unassembled WGS sequence"/>
</dbReference>
<dbReference type="Gene3D" id="2.40.420.20">
    <property type="match status" value="1"/>
</dbReference>
<feature type="region of interest" description="Disordered" evidence="1">
    <location>
        <begin position="268"/>
        <end position="299"/>
    </location>
</feature>
<dbReference type="RefSeq" id="WP_200825394.1">
    <property type="nucleotide sequence ID" value="NZ_FWXV01000001.1"/>
</dbReference>
<sequence>MPGPFAANPKRVVLLIAAVAVVTGAGGWLVGTRVQSPADAAASHQPPPASLVTVPVERRTLKSTVVAQGTVAYGTPTPLQLTGTVGGVEGTQLITKAPVAGSTIKQGDVALEVSGRPVFVLTGVVPMYRKLGLEAKGDDVKQLQKALRGLGYSSPTSGTFDAATAAAVKRLYTKAGYDVQLEGDDPAKVVVPSGEILFLPKLPLRIDTVTALAGAAATGQIGMVTDSTVVVRATLPTADAQLLHAGLPAVLQLPNGTQTPGKLDALGKEAAVQAQQAPSPSGSAKPDSPDDSGPAATPLRFTATDPQALAAFSDQAVKVTVEVGTTGGDVLTVPVSAVVTNADGRARVRVEQPGGTRDVFVKLGLTAMGAVHVTPEGGELNAGDRVVVGTS</sequence>
<evidence type="ECO:0000313" key="4">
    <source>
        <dbReference type="EMBL" id="SMC51737.1"/>
    </source>
</evidence>
<dbReference type="EMBL" id="FWXV01000001">
    <property type="protein sequence ID" value="SMC51737.1"/>
    <property type="molecule type" value="Genomic_DNA"/>
</dbReference>
<accession>A0A1Y5WXC6</accession>
<proteinExistence type="predicted"/>
<feature type="compositionally biased region" description="Low complexity" evidence="1">
    <location>
        <begin position="270"/>
        <end position="286"/>
    </location>
</feature>
<dbReference type="AlphaFoldDB" id="A0A1Y5WXC6"/>
<protein>
    <submittedName>
        <fullName evidence="4">Putative peptidoglycan binding domain-containing protein</fullName>
    </submittedName>
</protein>
<dbReference type="InterPro" id="IPR036366">
    <property type="entry name" value="PGBDSf"/>
</dbReference>
<evidence type="ECO:0000256" key="1">
    <source>
        <dbReference type="SAM" id="MobiDB-lite"/>
    </source>
</evidence>
<keyword evidence="5" id="KW-1185">Reference proteome</keyword>
<dbReference type="InterPro" id="IPR036365">
    <property type="entry name" value="PGBD-like_sf"/>
</dbReference>
<keyword evidence="2" id="KW-0812">Transmembrane</keyword>